<dbReference type="Proteomes" id="UP000828251">
    <property type="component" value="Unassembled WGS sequence"/>
</dbReference>
<comment type="caution">
    <text evidence="2">The sequence shown here is derived from an EMBL/GenBank/DDBJ whole genome shotgun (WGS) entry which is preliminary data.</text>
</comment>
<name>A0A9D3UIZ8_9ROSI</name>
<keyword evidence="3" id="KW-1185">Reference proteome</keyword>
<evidence type="ECO:0000256" key="1">
    <source>
        <dbReference type="SAM" id="MobiDB-lite"/>
    </source>
</evidence>
<proteinExistence type="predicted"/>
<evidence type="ECO:0000313" key="2">
    <source>
        <dbReference type="EMBL" id="KAH1046043.1"/>
    </source>
</evidence>
<accession>A0A9D3UIZ8</accession>
<feature type="region of interest" description="Disordered" evidence="1">
    <location>
        <begin position="1"/>
        <end position="26"/>
    </location>
</feature>
<dbReference type="Gene3D" id="3.60.10.10">
    <property type="entry name" value="Endonuclease/exonuclease/phosphatase"/>
    <property type="match status" value="1"/>
</dbReference>
<gene>
    <name evidence="2" type="ORF">J1N35_036827</name>
</gene>
<dbReference type="OrthoDB" id="1881450at2759"/>
<sequence length="188" mass="20823">MAGDLWASEDEASSEKVSVNKSKSIVSLEGSGKDGLERVNATCLENEGMGSGVQGVGLDPNEGIENQHSEANAERFNENELRSGGLLTIWDKGRFSANIELCGRRFIIVAGKWMIEENEAALINVYASNSLAEQKMLWEEIIGLRNQFCKAWIIGGEFNVVRNRSERINCLSTEKGWQEFGEFMKGVN</sequence>
<feature type="compositionally biased region" description="Low complexity" evidence="1">
    <location>
        <begin position="15"/>
        <end position="26"/>
    </location>
</feature>
<reference evidence="2 3" key="1">
    <citation type="journal article" date="2021" name="Plant Biotechnol. J.">
        <title>Multi-omics assisted identification of the key and species-specific regulatory components of drought-tolerant mechanisms in Gossypium stocksii.</title>
        <authorList>
            <person name="Yu D."/>
            <person name="Ke L."/>
            <person name="Zhang D."/>
            <person name="Wu Y."/>
            <person name="Sun Y."/>
            <person name="Mei J."/>
            <person name="Sun J."/>
            <person name="Sun Y."/>
        </authorList>
    </citation>
    <scope>NUCLEOTIDE SEQUENCE [LARGE SCALE GENOMIC DNA]</scope>
    <source>
        <strain evidence="3">cv. E1</strain>
        <tissue evidence="2">Leaf</tissue>
    </source>
</reference>
<protein>
    <submittedName>
        <fullName evidence="2">Uncharacterized protein</fullName>
    </submittedName>
</protein>
<dbReference type="InterPro" id="IPR036691">
    <property type="entry name" value="Endo/exonu/phosph_ase_sf"/>
</dbReference>
<dbReference type="AlphaFoldDB" id="A0A9D3UIZ8"/>
<dbReference type="EMBL" id="JAIQCV010000011">
    <property type="protein sequence ID" value="KAH1046043.1"/>
    <property type="molecule type" value="Genomic_DNA"/>
</dbReference>
<organism evidence="2 3">
    <name type="scientific">Gossypium stocksii</name>
    <dbReference type="NCBI Taxonomy" id="47602"/>
    <lineage>
        <taxon>Eukaryota</taxon>
        <taxon>Viridiplantae</taxon>
        <taxon>Streptophyta</taxon>
        <taxon>Embryophyta</taxon>
        <taxon>Tracheophyta</taxon>
        <taxon>Spermatophyta</taxon>
        <taxon>Magnoliopsida</taxon>
        <taxon>eudicotyledons</taxon>
        <taxon>Gunneridae</taxon>
        <taxon>Pentapetalae</taxon>
        <taxon>rosids</taxon>
        <taxon>malvids</taxon>
        <taxon>Malvales</taxon>
        <taxon>Malvaceae</taxon>
        <taxon>Malvoideae</taxon>
        <taxon>Gossypium</taxon>
    </lineage>
</organism>
<evidence type="ECO:0000313" key="3">
    <source>
        <dbReference type="Proteomes" id="UP000828251"/>
    </source>
</evidence>